<gene>
    <name evidence="11" type="ORF">PSTG_17279</name>
</gene>
<dbReference type="GO" id="GO:0005634">
    <property type="term" value="C:nucleus"/>
    <property type="evidence" value="ECO:0007669"/>
    <property type="project" value="UniProtKB-SubCell"/>
</dbReference>
<dbReference type="EMBL" id="AJIL01000418">
    <property type="protein sequence ID" value="KNE89263.1"/>
    <property type="molecule type" value="Genomic_DNA"/>
</dbReference>
<dbReference type="InterPro" id="IPR027806">
    <property type="entry name" value="HARBI1_dom"/>
</dbReference>
<dbReference type="Proteomes" id="UP000054564">
    <property type="component" value="Unassembled WGS sequence"/>
</dbReference>
<dbReference type="GO" id="GO:0016787">
    <property type="term" value="F:hydrolase activity"/>
    <property type="evidence" value="ECO:0007669"/>
    <property type="project" value="UniProtKB-KW"/>
</dbReference>
<evidence type="ECO:0000313" key="11">
    <source>
        <dbReference type="EMBL" id="KNE89263.1"/>
    </source>
</evidence>
<proteinExistence type="inferred from homology"/>
<keyword evidence="6" id="KW-0378">Hydrolase</keyword>
<evidence type="ECO:0000256" key="4">
    <source>
        <dbReference type="ARBA" id="ARBA00022722"/>
    </source>
</evidence>
<organism evidence="11 12">
    <name type="scientific">Puccinia striiformis f. sp. tritici PST-78</name>
    <dbReference type="NCBI Taxonomy" id="1165861"/>
    <lineage>
        <taxon>Eukaryota</taxon>
        <taxon>Fungi</taxon>
        <taxon>Dikarya</taxon>
        <taxon>Basidiomycota</taxon>
        <taxon>Pucciniomycotina</taxon>
        <taxon>Pucciniomycetes</taxon>
        <taxon>Pucciniales</taxon>
        <taxon>Pucciniaceae</taxon>
        <taxon>Puccinia</taxon>
    </lineage>
</organism>
<evidence type="ECO:0000256" key="6">
    <source>
        <dbReference type="ARBA" id="ARBA00022801"/>
    </source>
</evidence>
<accession>A0A0L0UQF3</accession>
<evidence type="ECO:0000313" key="12">
    <source>
        <dbReference type="Proteomes" id="UP000054564"/>
    </source>
</evidence>
<reference evidence="12" key="1">
    <citation type="submission" date="2014-03" db="EMBL/GenBank/DDBJ databases">
        <title>The Genome Sequence of Puccinia striiformis f. sp. tritici PST-78.</title>
        <authorList>
            <consortium name="The Broad Institute Genome Sequencing Platform"/>
            <person name="Cuomo C."/>
            <person name="Hulbert S."/>
            <person name="Chen X."/>
            <person name="Walker B."/>
            <person name="Young S.K."/>
            <person name="Zeng Q."/>
            <person name="Gargeya S."/>
            <person name="Fitzgerald M."/>
            <person name="Haas B."/>
            <person name="Abouelleil A."/>
            <person name="Alvarado L."/>
            <person name="Arachchi H.M."/>
            <person name="Berlin A.M."/>
            <person name="Chapman S.B."/>
            <person name="Goldberg J."/>
            <person name="Griggs A."/>
            <person name="Gujja S."/>
            <person name="Hansen M."/>
            <person name="Howarth C."/>
            <person name="Imamovic A."/>
            <person name="Larimer J."/>
            <person name="McCowan C."/>
            <person name="Montmayeur A."/>
            <person name="Murphy C."/>
            <person name="Neiman D."/>
            <person name="Pearson M."/>
            <person name="Priest M."/>
            <person name="Roberts A."/>
            <person name="Saif S."/>
            <person name="Shea T."/>
            <person name="Sisk P."/>
            <person name="Sykes S."/>
            <person name="Wortman J."/>
            <person name="Nusbaum C."/>
            <person name="Birren B."/>
        </authorList>
    </citation>
    <scope>NUCLEOTIDE SEQUENCE [LARGE SCALE GENOMIC DNA]</scope>
    <source>
        <strain evidence="12">race PST-78</strain>
    </source>
</reference>
<protein>
    <submittedName>
        <fullName evidence="11">Uncharacterized protein</fullName>
    </submittedName>
</protein>
<feature type="compositionally biased region" description="Acidic residues" evidence="8">
    <location>
        <begin position="350"/>
        <end position="372"/>
    </location>
</feature>
<evidence type="ECO:0000256" key="3">
    <source>
        <dbReference type="ARBA" id="ARBA00006958"/>
    </source>
</evidence>
<evidence type="ECO:0000259" key="10">
    <source>
        <dbReference type="Pfam" id="PF26138"/>
    </source>
</evidence>
<name>A0A0L0UQF3_9BASI</name>
<keyword evidence="12" id="KW-1185">Reference proteome</keyword>
<evidence type="ECO:0000256" key="5">
    <source>
        <dbReference type="ARBA" id="ARBA00022723"/>
    </source>
</evidence>
<feature type="region of interest" description="Disordered" evidence="8">
    <location>
        <begin position="349"/>
        <end position="372"/>
    </location>
</feature>
<dbReference type="AlphaFoldDB" id="A0A0L0UQF3"/>
<feature type="domain" description="DUF8040" evidence="10">
    <location>
        <begin position="50"/>
        <end position="139"/>
    </location>
</feature>
<comment type="cofactor">
    <cofactor evidence="1">
        <name>a divalent metal cation</name>
        <dbReference type="ChEBI" id="CHEBI:60240"/>
    </cofactor>
</comment>
<dbReference type="GO" id="GO:0046872">
    <property type="term" value="F:metal ion binding"/>
    <property type="evidence" value="ECO:0007669"/>
    <property type="project" value="UniProtKB-KW"/>
</dbReference>
<evidence type="ECO:0000256" key="1">
    <source>
        <dbReference type="ARBA" id="ARBA00001968"/>
    </source>
</evidence>
<comment type="similarity">
    <text evidence="3">Belongs to the HARBI1 family.</text>
</comment>
<keyword evidence="5" id="KW-0479">Metal-binding</keyword>
<dbReference type="InterPro" id="IPR058353">
    <property type="entry name" value="DUF8040"/>
</dbReference>
<keyword evidence="7" id="KW-0539">Nucleus</keyword>
<dbReference type="PANTHER" id="PTHR22930">
    <property type="match status" value="1"/>
</dbReference>
<keyword evidence="4" id="KW-0540">Nuclease</keyword>
<evidence type="ECO:0000259" key="9">
    <source>
        <dbReference type="Pfam" id="PF13359"/>
    </source>
</evidence>
<dbReference type="OrthoDB" id="1681765at2759"/>
<evidence type="ECO:0000256" key="2">
    <source>
        <dbReference type="ARBA" id="ARBA00004123"/>
    </source>
</evidence>
<feature type="domain" description="DDE Tnp4" evidence="9">
    <location>
        <begin position="178"/>
        <end position="337"/>
    </location>
</feature>
<comment type="caution">
    <text evidence="11">The sequence shown here is derived from an EMBL/GenBank/DDBJ whole genome shotgun (WGS) entry which is preliminary data.</text>
</comment>
<sequence>MPSSHNEYSLQQRKHRQLVRRKKIVVVLVLLVGLRQWSKTIKQPYNDAPFTGDAYVKHLLNGNRLRAQSMLRLSIDVFRICSDELLSLGVEPVSKLLGMDEQLAIFLYIVGQNGTNRQTQDRFQHSGETISRVFHHIIYLFLQLQKKYIVTPPVNVAHESILENQKFSPFFDRCIGAMDGCHVPAFVPEHMAGPYRNRKGMLSQNVLGVVDFDMKFTYMMVGWEGSAHDSRVLGSAMSEDFSIPNSSFYLADAGYSLGKGMLVPYRGVRYHLRENAQAGQRPANKEELFNLRHAMLRNVVERTFGTWKKRFPILVHPLEYSLATQGNLVLALAVLHNMIIEHKGHSQYFEDPDYDGGAPDDEEIPDDEDNGTDELALSRAQAQAAHKLWRDTLAQDMWDQYTSYLQQRNRG</sequence>
<evidence type="ECO:0000256" key="7">
    <source>
        <dbReference type="ARBA" id="ARBA00023242"/>
    </source>
</evidence>
<dbReference type="GO" id="GO:0004518">
    <property type="term" value="F:nuclease activity"/>
    <property type="evidence" value="ECO:0007669"/>
    <property type="project" value="UniProtKB-KW"/>
</dbReference>
<dbReference type="PANTHER" id="PTHR22930:SF259">
    <property type="entry name" value="OS08G0106900 PROTEIN"/>
    <property type="match status" value="1"/>
</dbReference>
<dbReference type="Pfam" id="PF26138">
    <property type="entry name" value="DUF8040"/>
    <property type="match status" value="1"/>
</dbReference>
<dbReference type="InterPro" id="IPR045249">
    <property type="entry name" value="HARBI1-like"/>
</dbReference>
<comment type="subcellular location">
    <subcellularLocation>
        <location evidence="2">Nucleus</location>
    </subcellularLocation>
</comment>
<dbReference type="Pfam" id="PF13359">
    <property type="entry name" value="DDE_Tnp_4"/>
    <property type="match status" value="1"/>
</dbReference>
<evidence type="ECO:0000256" key="8">
    <source>
        <dbReference type="SAM" id="MobiDB-lite"/>
    </source>
</evidence>